<accession>L7J8U8</accession>
<evidence type="ECO:0000313" key="6">
    <source>
        <dbReference type="EMBL" id="ELQ64651.1"/>
    </source>
</evidence>
<evidence type="ECO:0000256" key="3">
    <source>
        <dbReference type="ARBA" id="ARBA00022827"/>
    </source>
</evidence>
<dbReference type="GO" id="GO:0016491">
    <property type="term" value="F:oxidoreductase activity"/>
    <property type="evidence" value="ECO:0007669"/>
    <property type="project" value="UniProtKB-KW"/>
</dbReference>
<evidence type="ECO:0000256" key="1">
    <source>
        <dbReference type="ARBA" id="ARBA00005466"/>
    </source>
</evidence>
<dbReference type="InterPro" id="IPR036318">
    <property type="entry name" value="FAD-bd_PCMH-like_sf"/>
</dbReference>
<dbReference type="GO" id="GO:0071949">
    <property type="term" value="F:FAD binding"/>
    <property type="evidence" value="ECO:0007669"/>
    <property type="project" value="InterPro"/>
</dbReference>
<dbReference type="PANTHER" id="PTHR42973">
    <property type="entry name" value="BINDING OXIDOREDUCTASE, PUTATIVE (AFU_ORTHOLOGUE AFUA_1G17690)-RELATED"/>
    <property type="match status" value="1"/>
</dbReference>
<evidence type="ECO:0000259" key="5">
    <source>
        <dbReference type="PROSITE" id="PS51387"/>
    </source>
</evidence>
<dbReference type="Pfam" id="PF01565">
    <property type="entry name" value="FAD_binding_4"/>
    <property type="match status" value="1"/>
</dbReference>
<evidence type="ECO:0000256" key="2">
    <source>
        <dbReference type="ARBA" id="ARBA00022630"/>
    </source>
</evidence>
<evidence type="ECO:0000256" key="4">
    <source>
        <dbReference type="ARBA" id="ARBA00023002"/>
    </source>
</evidence>
<dbReference type="InterPro" id="IPR016169">
    <property type="entry name" value="FAD-bd_PCMH_sub2"/>
</dbReference>
<name>L7J8U8_PYRO1</name>
<dbReference type="PANTHER" id="PTHR42973:SF53">
    <property type="entry name" value="FAD-BINDING PCMH-TYPE DOMAIN-CONTAINING PROTEIN-RELATED"/>
    <property type="match status" value="1"/>
</dbReference>
<dbReference type="Pfam" id="PF08031">
    <property type="entry name" value="BBE"/>
    <property type="match status" value="1"/>
</dbReference>
<organism>
    <name type="scientific">Pyricularia oryzae (strain P131)</name>
    <name type="common">Rice blast fungus</name>
    <name type="synonym">Magnaporthe oryzae</name>
    <dbReference type="NCBI Taxonomy" id="1143193"/>
    <lineage>
        <taxon>Eukaryota</taxon>
        <taxon>Fungi</taxon>
        <taxon>Dikarya</taxon>
        <taxon>Ascomycota</taxon>
        <taxon>Pezizomycotina</taxon>
        <taxon>Sordariomycetes</taxon>
        <taxon>Sordariomycetidae</taxon>
        <taxon>Magnaporthales</taxon>
        <taxon>Pyriculariaceae</taxon>
        <taxon>Pyricularia</taxon>
    </lineage>
</organism>
<dbReference type="InterPro" id="IPR016166">
    <property type="entry name" value="FAD-bd_PCMH"/>
</dbReference>
<gene>
    <name evidence="6" type="ORF">OOW_P131scaffold00588g1</name>
</gene>
<dbReference type="InterPro" id="IPR012951">
    <property type="entry name" value="BBE"/>
</dbReference>
<dbReference type="InterPro" id="IPR006094">
    <property type="entry name" value="Oxid_FAD_bind_N"/>
</dbReference>
<dbReference type="PROSITE" id="PS51387">
    <property type="entry name" value="FAD_PCMH"/>
    <property type="match status" value="1"/>
</dbReference>
<dbReference type="AlphaFoldDB" id="L7J8U8"/>
<keyword evidence="3" id="KW-0274">FAD</keyword>
<dbReference type="EMBL" id="JH795803">
    <property type="protein sequence ID" value="ELQ64651.1"/>
    <property type="molecule type" value="Genomic_DNA"/>
</dbReference>
<protein>
    <submittedName>
        <fullName evidence="6">FAD binding domain-containing protein</fullName>
    </submittedName>
</protein>
<dbReference type="InterPro" id="IPR050416">
    <property type="entry name" value="FAD-linked_Oxidoreductase"/>
</dbReference>
<feature type="non-terminal residue" evidence="6">
    <location>
        <position position="1"/>
    </location>
</feature>
<dbReference type="Gene3D" id="3.30.465.10">
    <property type="match status" value="1"/>
</dbReference>
<dbReference type="SUPFAM" id="SSF56176">
    <property type="entry name" value="FAD-binding/transporter-associated domain-like"/>
    <property type="match status" value="1"/>
</dbReference>
<feature type="domain" description="FAD-binding PCMH-type" evidence="5">
    <location>
        <begin position="268"/>
        <end position="442"/>
    </location>
</feature>
<keyword evidence="2" id="KW-0285">Flavoprotein</keyword>
<reference evidence="6" key="1">
    <citation type="journal article" date="2012" name="PLoS Genet.">
        <title>Comparative analysis of the genomes of two field isolates of the rice blast fungus Magnaporthe oryzae.</title>
        <authorList>
            <person name="Xue M."/>
            <person name="Yang J."/>
            <person name="Li Z."/>
            <person name="Hu S."/>
            <person name="Yao N."/>
            <person name="Dean R.A."/>
            <person name="Zhao W."/>
            <person name="Shen M."/>
            <person name="Zhang H."/>
            <person name="Li C."/>
            <person name="Liu L."/>
            <person name="Cao L."/>
            <person name="Xu X."/>
            <person name="Xing Y."/>
            <person name="Hsiang T."/>
            <person name="Zhang Z."/>
            <person name="Xu J.R."/>
            <person name="Peng Y.L."/>
        </authorList>
    </citation>
    <scope>NUCLEOTIDE SEQUENCE [LARGE SCALE GENOMIC DNA]</scope>
    <source>
        <strain evidence="6">P131</strain>
    </source>
</reference>
<keyword evidence="4" id="KW-0560">Oxidoreductase</keyword>
<sequence length="707" mass="76685">VRRDSQVCAVKSGKLGSESEWTAARVVESEGGETATCGLEKGIKPLGCGEGERKEFLGQFELDVQTYGLTSLRTVLDGCASRDLSLGMTFLDDETRPEQQSIDPLHPVQVGLSVWSHLAQQARETLQIQPNAYVPIASLSRPGPARSFGAHGFQTAHLPPVVRIVKHCHERSSAAELVWIPNSRYWENLPRLCPVHDPRGPSNGDMQRNHPFARSTAMISRPVLYAITMAMSAMTASAGPCSSDPDPILRPNSTAYQDRINTLWSASARLAPACIVTPKDANEVALVLKALQKTPKAKFAIRGRGHSHWAGGDNVDGGVQIDLSLHFVGVTYNPDTKLASVLPASRWGTVFEELERQHGVAVVGGRDGNLGIGGFLTGGGNSFHTAKYGFGCDNVVNAEVVLADGRIVNVNKDENADLFKALKGGWGNFGIVTRFDLFTFPSSPVWGGLRVATLSQGAAVADSMVNFTANYHKNRGSAYLINWTYSPSMGKDPVISLFLVDTEGVEKGPAFAEALKIPEIMDALSVNRLDKLVDTYALPAGKRHVWYTLTFANDARVVNKAAELNTVFVADLLKVVPAEQLGTQLLVQPMPKIFFEHGVEKGGNVMGMDRVDGDSLQLLIACTVETAEQEKFLHERSAKLKDDVAAFAKSIGALRDWEYLNYADPTQDPFDSYGAANVAFLKQVSAKYDPTGFFQKQQGGGFRLPKA</sequence>
<proteinExistence type="inferred from homology"/>
<comment type="similarity">
    <text evidence="1">Belongs to the oxygen-dependent FAD-linked oxidoreductase family.</text>
</comment>